<sequence>MHKALIFLLLLSITSCDYFHVKKTSSEVILQEELEAFKWNEVDVYPNFASCGSDENNAGKKECFENTLIASIYDAFASENIIVTQDIQDTILVRFEISELGKLSLLEAKIDSVTTLEIPNMENILHKSLEGLPEIYPAIKRGQQVKTQFTLPIRIQVD</sequence>
<name>A0A368PAI2_9FLAO</name>
<gene>
    <name evidence="1" type="ORF">DU428_04510</name>
</gene>
<dbReference type="RefSeq" id="WP_113966296.1">
    <property type="nucleotide sequence ID" value="NZ_JAWWDI010000027.1"/>
</dbReference>
<dbReference type="EMBL" id="QPIG01000001">
    <property type="protein sequence ID" value="RCU58935.1"/>
    <property type="molecule type" value="Genomic_DNA"/>
</dbReference>
<dbReference type="AlphaFoldDB" id="A0A368PAI2"/>
<comment type="caution">
    <text evidence="1">The sequence shown here is derived from an EMBL/GenBank/DDBJ whole genome shotgun (WGS) entry which is preliminary data.</text>
</comment>
<dbReference type="Proteomes" id="UP000252249">
    <property type="component" value="Unassembled WGS sequence"/>
</dbReference>
<dbReference type="PROSITE" id="PS51257">
    <property type="entry name" value="PROKAR_LIPOPROTEIN"/>
    <property type="match status" value="1"/>
</dbReference>
<evidence type="ECO:0008006" key="3">
    <source>
        <dbReference type="Google" id="ProtNLM"/>
    </source>
</evidence>
<evidence type="ECO:0000313" key="1">
    <source>
        <dbReference type="EMBL" id="RCU58935.1"/>
    </source>
</evidence>
<reference evidence="1 2" key="1">
    <citation type="submission" date="2018-07" db="EMBL/GenBank/DDBJ databases">
        <title>Oceanihabitans testaceum sp. nov., isolated from marine sediment.</title>
        <authorList>
            <person name="Li C.-M."/>
        </authorList>
    </citation>
    <scope>NUCLEOTIDE SEQUENCE [LARGE SCALE GENOMIC DNA]</scope>
    <source>
        <strain evidence="1 2">S9-10</strain>
    </source>
</reference>
<evidence type="ECO:0000313" key="2">
    <source>
        <dbReference type="Proteomes" id="UP000252249"/>
    </source>
</evidence>
<keyword evidence="2" id="KW-1185">Reference proteome</keyword>
<protein>
    <recommendedName>
        <fullName evidence="3">TonB C-terminal domain-containing protein</fullName>
    </recommendedName>
</protein>
<dbReference type="OrthoDB" id="1191002at2"/>
<organism evidence="1 2">
    <name type="scientific">Oceanihabitans sediminis</name>
    <dbReference type="NCBI Taxonomy" id="1812012"/>
    <lineage>
        <taxon>Bacteria</taxon>
        <taxon>Pseudomonadati</taxon>
        <taxon>Bacteroidota</taxon>
        <taxon>Flavobacteriia</taxon>
        <taxon>Flavobacteriales</taxon>
        <taxon>Flavobacteriaceae</taxon>
        <taxon>Oceanihabitans</taxon>
    </lineage>
</organism>
<accession>A0A368PAI2</accession>
<proteinExistence type="predicted"/>